<protein>
    <submittedName>
        <fullName evidence="1">Uncharacterized protein</fullName>
    </submittedName>
</protein>
<dbReference type="Proteomes" id="UP000030104">
    <property type="component" value="Unassembled WGS sequence"/>
</dbReference>
<evidence type="ECO:0000313" key="1">
    <source>
        <dbReference type="EMBL" id="KGO74160.1"/>
    </source>
</evidence>
<dbReference type="HOGENOM" id="CLU_2513352_0_0_1"/>
<name>A0A0A2LC44_PENIT</name>
<proteinExistence type="predicted"/>
<dbReference type="AlphaFoldDB" id="A0A0A2LC44"/>
<evidence type="ECO:0000313" key="2">
    <source>
        <dbReference type="Proteomes" id="UP000030104"/>
    </source>
</evidence>
<reference evidence="1 2" key="1">
    <citation type="journal article" date="2015" name="Mol. Plant Microbe Interact.">
        <title>Genome, transcriptome, and functional analyses of Penicillium expansum provide new insights into secondary metabolism and pathogenicity.</title>
        <authorList>
            <person name="Ballester A.R."/>
            <person name="Marcet-Houben M."/>
            <person name="Levin E."/>
            <person name="Sela N."/>
            <person name="Selma-Lazaro C."/>
            <person name="Carmona L."/>
            <person name="Wisniewski M."/>
            <person name="Droby S."/>
            <person name="Gonzalez-Candelas L."/>
            <person name="Gabaldon T."/>
        </authorList>
    </citation>
    <scope>NUCLEOTIDE SEQUENCE [LARGE SCALE GENOMIC DNA]</scope>
    <source>
        <strain evidence="1 2">PHI-1</strain>
    </source>
</reference>
<accession>A0A0A2LC44</accession>
<dbReference type="EMBL" id="JQGA01000705">
    <property type="protein sequence ID" value="KGO74160.1"/>
    <property type="molecule type" value="Genomic_DNA"/>
</dbReference>
<organism evidence="1 2">
    <name type="scientific">Penicillium italicum</name>
    <name type="common">Blue mold</name>
    <dbReference type="NCBI Taxonomy" id="40296"/>
    <lineage>
        <taxon>Eukaryota</taxon>
        <taxon>Fungi</taxon>
        <taxon>Dikarya</taxon>
        <taxon>Ascomycota</taxon>
        <taxon>Pezizomycotina</taxon>
        <taxon>Eurotiomycetes</taxon>
        <taxon>Eurotiomycetidae</taxon>
        <taxon>Eurotiales</taxon>
        <taxon>Aspergillaceae</taxon>
        <taxon>Penicillium</taxon>
    </lineage>
</organism>
<comment type="caution">
    <text evidence="1">The sequence shown here is derived from an EMBL/GenBank/DDBJ whole genome shotgun (WGS) entry which is preliminary data.</text>
</comment>
<gene>
    <name evidence="1" type="ORF">PITC_022180</name>
</gene>
<sequence length="85" mass="10109">MSDRRLDWFLEHVRLSMDTYTNAPILGSPGVRGDEKRYFLTSFLRCLRQAGYCRPTWRPALDPKWKGHYAINNHRKLSNVWTPGW</sequence>
<keyword evidence="2" id="KW-1185">Reference proteome</keyword>